<proteinExistence type="predicted"/>
<name>A0A8J5M358_9STRA</name>
<keyword evidence="2" id="KW-1185">Reference proteome</keyword>
<dbReference type="AlphaFoldDB" id="A0A8J5M358"/>
<comment type="caution">
    <text evidence="1">The sequence shown here is derived from an EMBL/GenBank/DDBJ whole genome shotgun (WGS) entry which is preliminary data.</text>
</comment>
<accession>A0A8J5M358</accession>
<protein>
    <submittedName>
        <fullName evidence="1">Uncharacterized protein</fullName>
    </submittedName>
</protein>
<dbReference type="Proteomes" id="UP000709295">
    <property type="component" value="Unassembled WGS sequence"/>
</dbReference>
<evidence type="ECO:0000313" key="1">
    <source>
        <dbReference type="EMBL" id="KAG6958041.1"/>
    </source>
</evidence>
<reference evidence="1" key="1">
    <citation type="submission" date="2021-01" db="EMBL/GenBank/DDBJ databases">
        <title>Phytophthora aleatoria, a newly-described species from Pinus radiata is distinct from Phytophthora cactorum isolates based on comparative genomics.</title>
        <authorList>
            <person name="Mcdougal R."/>
            <person name="Panda P."/>
            <person name="Williams N."/>
            <person name="Studholme D.J."/>
        </authorList>
    </citation>
    <scope>NUCLEOTIDE SEQUENCE</scope>
    <source>
        <strain evidence="1">NZFS 4037</strain>
    </source>
</reference>
<dbReference type="EMBL" id="JAENGY010000693">
    <property type="protein sequence ID" value="KAG6958041.1"/>
    <property type="molecule type" value="Genomic_DNA"/>
</dbReference>
<evidence type="ECO:0000313" key="2">
    <source>
        <dbReference type="Proteomes" id="UP000709295"/>
    </source>
</evidence>
<organism evidence="1 2">
    <name type="scientific">Phytophthora aleatoria</name>
    <dbReference type="NCBI Taxonomy" id="2496075"/>
    <lineage>
        <taxon>Eukaryota</taxon>
        <taxon>Sar</taxon>
        <taxon>Stramenopiles</taxon>
        <taxon>Oomycota</taxon>
        <taxon>Peronosporomycetes</taxon>
        <taxon>Peronosporales</taxon>
        <taxon>Peronosporaceae</taxon>
        <taxon>Phytophthora</taxon>
    </lineage>
</organism>
<sequence length="92" mass="10086">MKKTSNNPSSIKEVDEHLWAILNDAFLSKEGLCGDVLVDTNDDDEEKCTDDDGSVTVVSASKGKNPPVTQLAHAMENGMTVWCWKSHVNSSY</sequence>
<gene>
    <name evidence="1" type="ORF">JG688_00010709</name>
</gene>